<comment type="caution">
    <text evidence="2">The sequence shown here is derived from an EMBL/GenBank/DDBJ whole genome shotgun (WGS) entry which is preliminary data.</text>
</comment>
<dbReference type="STRING" id="188477.A0A433T711"/>
<dbReference type="InterPro" id="IPR001283">
    <property type="entry name" value="CRISP-related"/>
</dbReference>
<evidence type="ECO:0000313" key="2">
    <source>
        <dbReference type="EMBL" id="RUS77356.1"/>
    </source>
</evidence>
<dbReference type="PRINTS" id="PR00837">
    <property type="entry name" value="V5TPXLIKE"/>
</dbReference>
<dbReference type="InterPro" id="IPR014044">
    <property type="entry name" value="CAP_dom"/>
</dbReference>
<dbReference type="PANTHER" id="PTHR10334">
    <property type="entry name" value="CYSTEINE-RICH SECRETORY PROTEIN-RELATED"/>
    <property type="match status" value="1"/>
</dbReference>
<dbReference type="Proteomes" id="UP000271974">
    <property type="component" value="Unassembled WGS sequence"/>
</dbReference>
<dbReference type="AlphaFoldDB" id="A0A433T711"/>
<reference evidence="2 3" key="1">
    <citation type="submission" date="2019-01" db="EMBL/GenBank/DDBJ databases">
        <title>A draft genome assembly of the solar-powered sea slug Elysia chlorotica.</title>
        <authorList>
            <person name="Cai H."/>
            <person name="Li Q."/>
            <person name="Fang X."/>
            <person name="Li J."/>
            <person name="Curtis N.E."/>
            <person name="Altenburger A."/>
            <person name="Shibata T."/>
            <person name="Feng M."/>
            <person name="Maeda T."/>
            <person name="Schwartz J.A."/>
            <person name="Shigenobu S."/>
            <person name="Lundholm N."/>
            <person name="Nishiyama T."/>
            <person name="Yang H."/>
            <person name="Hasebe M."/>
            <person name="Li S."/>
            <person name="Pierce S.K."/>
            <person name="Wang J."/>
        </authorList>
    </citation>
    <scope>NUCLEOTIDE SEQUENCE [LARGE SCALE GENOMIC DNA]</scope>
    <source>
        <strain evidence="2">EC2010</strain>
        <tissue evidence="2">Whole organism of an adult</tissue>
    </source>
</reference>
<evidence type="ECO:0000259" key="1">
    <source>
        <dbReference type="SMART" id="SM00198"/>
    </source>
</evidence>
<dbReference type="OrthoDB" id="43654at2759"/>
<protein>
    <recommendedName>
        <fullName evidence="1">SCP domain-containing protein</fullName>
    </recommendedName>
</protein>
<gene>
    <name evidence="2" type="ORF">EGW08_014870</name>
</gene>
<dbReference type="InterPro" id="IPR035940">
    <property type="entry name" value="CAP_sf"/>
</dbReference>
<accession>A0A433T711</accession>
<sequence length="144" mass="15995">MYGDAHSIDPASVVQFWYDEKEYYDYKTRGCTHVCGHYMQVVWASSRAVGCGVKYCPVLRGYDETKRGYNVVCHYGPGGNYAGERPYYAGKPCSKCPLWAPYCIKGLCAIRPKIGSNAGEISQRSPLALVVSLVTAAILFISFR</sequence>
<feature type="domain" description="SCP" evidence="1">
    <location>
        <begin position="1"/>
        <end position="83"/>
    </location>
</feature>
<organism evidence="2 3">
    <name type="scientific">Elysia chlorotica</name>
    <name type="common">Eastern emerald elysia</name>
    <name type="synonym">Sea slug</name>
    <dbReference type="NCBI Taxonomy" id="188477"/>
    <lineage>
        <taxon>Eukaryota</taxon>
        <taxon>Metazoa</taxon>
        <taxon>Spiralia</taxon>
        <taxon>Lophotrochozoa</taxon>
        <taxon>Mollusca</taxon>
        <taxon>Gastropoda</taxon>
        <taxon>Heterobranchia</taxon>
        <taxon>Euthyneura</taxon>
        <taxon>Panpulmonata</taxon>
        <taxon>Sacoglossa</taxon>
        <taxon>Placobranchoidea</taxon>
        <taxon>Plakobranchidae</taxon>
        <taxon>Elysia</taxon>
    </lineage>
</organism>
<dbReference type="Pfam" id="PF00188">
    <property type="entry name" value="CAP"/>
    <property type="match status" value="1"/>
</dbReference>
<proteinExistence type="predicted"/>
<keyword evidence="3" id="KW-1185">Reference proteome</keyword>
<name>A0A433T711_ELYCH</name>
<dbReference type="SUPFAM" id="SSF55797">
    <property type="entry name" value="PR-1-like"/>
    <property type="match status" value="1"/>
</dbReference>
<evidence type="ECO:0000313" key="3">
    <source>
        <dbReference type="Proteomes" id="UP000271974"/>
    </source>
</evidence>
<dbReference type="SMART" id="SM00198">
    <property type="entry name" value="SCP"/>
    <property type="match status" value="1"/>
</dbReference>
<dbReference type="Gene3D" id="3.40.33.10">
    <property type="entry name" value="CAP"/>
    <property type="match status" value="1"/>
</dbReference>
<dbReference type="EMBL" id="RQTK01000586">
    <property type="protein sequence ID" value="RUS77356.1"/>
    <property type="molecule type" value="Genomic_DNA"/>
</dbReference>